<evidence type="ECO:0000259" key="3">
    <source>
        <dbReference type="Pfam" id="PF07593"/>
    </source>
</evidence>
<feature type="compositionally biased region" description="Gly residues" evidence="2">
    <location>
        <begin position="450"/>
        <end position="464"/>
    </location>
</feature>
<feature type="region of interest" description="Disordered" evidence="2">
    <location>
        <begin position="616"/>
        <end position="645"/>
    </location>
</feature>
<dbReference type="InterPro" id="IPR027039">
    <property type="entry name" value="Crtac1"/>
</dbReference>
<organism evidence="4 5">
    <name type="scientific">Streptosporangium roseum (strain ATCC 12428 / DSM 43021 / JCM 3005 / KCTC 9067 / NCIMB 10171 / NRRL 2505 / NI 9100)</name>
    <dbReference type="NCBI Taxonomy" id="479432"/>
    <lineage>
        <taxon>Bacteria</taxon>
        <taxon>Bacillati</taxon>
        <taxon>Actinomycetota</taxon>
        <taxon>Actinomycetes</taxon>
        <taxon>Streptosporangiales</taxon>
        <taxon>Streptosporangiaceae</taxon>
        <taxon>Streptosporangium</taxon>
    </lineage>
</organism>
<dbReference type="Pfam" id="PF07593">
    <property type="entry name" value="UnbV_ASPIC"/>
    <property type="match status" value="1"/>
</dbReference>
<name>D2AYV9_STRRD</name>
<dbReference type="Gene3D" id="2.130.10.130">
    <property type="entry name" value="Integrin alpha, N-terminal"/>
    <property type="match status" value="2"/>
</dbReference>
<dbReference type="PROSITE" id="PS51257">
    <property type="entry name" value="PROKAR_LIPOPROTEIN"/>
    <property type="match status" value="1"/>
</dbReference>
<dbReference type="HOGENOM" id="CLU_432058_0_0_11"/>
<dbReference type="RefSeq" id="WP_012894626.1">
    <property type="nucleotide sequence ID" value="NC_013595.1"/>
</dbReference>
<feature type="domain" description="ASPIC/UnbV" evidence="3">
    <location>
        <begin position="646"/>
        <end position="700"/>
    </location>
</feature>
<dbReference type="OrthoDB" id="9816120at2"/>
<dbReference type="Proteomes" id="UP000002029">
    <property type="component" value="Chromosome"/>
</dbReference>
<dbReference type="Pfam" id="PF13517">
    <property type="entry name" value="FG-GAP_3"/>
    <property type="match status" value="2"/>
</dbReference>
<feature type="compositionally biased region" description="Low complexity" evidence="2">
    <location>
        <begin position="616"/>
        <end position="626"/>
    </location>
</feature>
<protein>
    <recommendedName>
        <fullName evidence="3">ASPIC/UnbV domain-containing protein</fullName>
    </recommendedName>
</protein>
<feature type="region of interest" description="Disordered" evidence="2">
    <location>
        <begin position="571"/>
        <end position="601"/>
    </location>
</feature>
<evidence type="ECO:0000256" key="1">
    <source>
        <dbReference type="ARBA" id="ARBA00022729"/>
    </source>
</evidence>
<dbReference type="AlphaFoldDB" id="D2AYV9"/>
<dbReference type="SUPFAM" id="SSF69318">
    <property type="entry name" value="Integrin alpha N-terminal domain"/>
    <property type="match status" value="1"/>
</dbReference>
<dbReference type="PANTHER" id="PTHR16026:SF0">
    <property type="entry name" value="CARTILAGE ACIDIC PROTEIN 1"/>
    <property type="match status" value="1"/>
</dbReference>
<dbReference type="InterPro" id="IPR028994">
    <property type="entry name" value="Integrin_alpha_N"/>
</dbReference>
<evidence type="ECO:0000313" key="4">
    <source>
        <dbReference type="EMBL" id="ACZ90896.1"/>
    </source>
</evidence>
<keyword evidence="5" id="KW-1185">Reference proteome</keyword>
<feature type="region of interest" description="Disordered" evidence="2">
    <location>
        <begin position="407"/>
        <end position="467"/>
    </location>
</feature>
<dbReference type="PANTHER" id="PTHR16026">
    <property type="entry name" value="CARTILAGE ACIDIC PROTEIN 1"/>
    <property type="match status" value="1"/>
</dbReference>
<sequence>MKATSGIRKYAAGALALAACTAGWRLTGLPDTSAAEAAAGFSFTASPLGPADRPGDRNLRPVAPAYRDIRAWVSSTGAGVALFDADNAVVSDDVCLVDPRHDTVTVSPAPGTPQHYRPFALAAPERGPYEAPTGCLPADLDQDGWQDLVVYYWGRSPSLFVRVPGAPPSGAAFRHRDLTPEPEIWNTGAATAGDFDGDGRLDLVFGNYFPDGARVLDGTADSAGGAMPGSPSDAGDGGANRLYRATGPARFAEAEGAFDGAGTGGRGWTLALGTQDLDGDGRPDLYVANDFGPDELLVNESVPGRIRFREARGTRHLTTPRSNVVGQDSSKGMGVGFTALNADGTPDILVSNITGDPGAHESDFAFVSRPGGLHEGHAPYDDHGEDLGLSRTGWSWDVKAADFDNDGTDEIMHATGPVRGGSGRWAPPLETAVSGGSLPSEPTPDTGAGDEVGAGNGGEAGGGTNSFFVRGPGGRYVDVARRAGVGGDTVSRSFAVGDVDDDGRLDFAVANQWAASVLYRNNGATAPFVGLRLRLPAGSCGTAAVPPLSAQTGPLTYRPASPLSALISPLSPPSVPPLSAQTGSRSRRPASPLSALISPLPARPPLARPRLTLSALIGPAPAGSGPPSRPPLARPTAPGRTWTRPAIGATATVRLPGGRTLSRQLYPANGHNGVSAPELLFGLGGDAPGGPSPVELSWRDACGVLRTASVSLRPGWHRILLADGRASEMD</sequence>
<dbReference type="STRING" id="479432.Sros_8247"/>
<dbReference type="InterPro" id="IPR011519">
    <property type="entry name" value="UnbV_ASPIC"/>
</dbReference>
<dbReference type="InterPro" id="IPR013517">
    <property type="entry name" value="FG-GAP"/>
</dbReference>
<evidence type="ECO:0000313" key="5">
    <source>
        <dbReference type="Proteomes" id="UP000002029"/>
    </source>
</evidence>
<feature type="compositionally biased region" description="Low complexity" evidence="2">
    <location>
        <begin position="589"/>
        <end position="600"/>
    </location>
</feature>
<dbReference type="KEGG" id="sro:Sros_8247"/>
<evidence type="ECO:0000256" key="2">
    <source>
        <dbReference type="SAM" id="MobiDB-lite"/>
    </source>
</evidence>
<accession>D2AYV9</accession>
<dbReference type="EMBL" id="CP001814">
    <property type="protein sequence ID" value="ACZ90896.1"/>
    <property type="molecule type" value="Genomic_DNA"/>
</dbReference>
<keyword evidence="1" id="KW-0732">Signal</keyword>
<gene>
    <name evidence="4" type="ordered locus">Sros_8247</name>
</gene>
<reference evidence="4 5" key="1">
    <citation type="journal article" date="2010" name="Stand. Genomic Sci.">
        <title>Complete genome sequence of Streptosporangium roseum type strain (NI 9100).</title>
        <authorList>
            <person name="Nolan M."/>
            <person name="Sikorski J."/>
            <person name="Jando M."/>
            <person name="Lucas S."/>
            <person name="Lapidus A."/>
            <person name="Glavina Del Rio T."/>
            <person name="Chen F."/>
            <person name="Tice H."/>
            <person name="Pitluck S."/>
            <person name="Cheng J.F."/>
            <person name="Chertkov O."/>
            <person name="Sims D."/>
            <person name="Meincke L."/>
            <person name="Brettin T."/>
            <person name="Han C."/>
            <person name="Detter J.C."/>
            <person name="Bruce D."/>
            <person name="Goodwin L."/>
            <person name="Land M."/>
            <person name="Hauser L."/>
            <person name="Chang Y.J."/>
            <person name="Jeffries C.D."/>
            <person name="Ivanova N."/>
            <person name="Mavromatis K."/>
            <person name="Mikhailova N."/>
            <person name="Chen A."/>
            <person name="Palaniappan K."/>
            <person name="Chain P."/>
            <person name="Rohde M."/>
            <person name="Goker M."/>
            <person name="Bristow J."/>
            <person name="Eisen J.A."/>
            <person name="Markowitz V."/>
            <person name="Hugenholtz P."/>
            <person name="Kyrpides N.C."/>
            <person name="Klenk H.P."/>
        </authorList>
    </citation>
    <scope>NUCLEOTIDE SEQUENCE [LARGE SCALE GENOMIC DNA]</scope>
    <source>
        <strain evidence="5">ATCC 12428 / DSM 43021 / JCM 3005 / NI 9100</strain>
    </source>
</reference>
<dbReference type="eggNOG" id="COG4658">
    <property type="taxonomic scope" value="Bacteria"/>
</dbReference>
<proteinExistence type="predicted"/>